<dbReference type="Proteomes" id="UP000799537">
    <property type="component" value="Unassembled WGS sequence"/>
</dbReference>
<comment type="subcellular location">
    <subcellularLocation>
        <location evidence="1">Membrane</location>
        <topology evidence="1">Multi-pass membrane protein</topology>
    </subcellularLocation>
</comment>
<feature type="transmembrane region" description="Helical" evidence="6">
    <location>
        <begin position="309"/>
        <end position="334"/>
    </location>
</feature>
<feature type="transmembrane region" description="Helical" evidence="6">
    <location>
        <begin position="497"/>
        <end position="519"/>
    </location>
</feature>
<keyword evidence="8" id="KW-1185">Reference proteome</keyword>
<name>A0A6A6CQY4_ZASCE</name>
<dbReference type="InterPro" id="IPR011701">
    <property type="entry name" value="MFS"/>
</dbReference>
<dbReference type="GeneID" id="54558776"/>
<dbReference type="AlphaFoldDB" id="A0A6A6CQY4"/>
<feature type="transmembrane region" description="Helical" evidence="6">
    <location>
        <begin position="363"/>
        <end position="382"/>
    </location>
</feature>
<dbReference type="EMBL" id="ML993588">
    <property type="protein sequence ID" value="KAF2169481.1"/>
    <property type="molecule type" value="Genomic_DNA"/>
</dbReference>
<feature type="region of interest" description="Disordered" evidence="5">
    <location>
        <begin position="1"/>
        <end position="48"/>
    </location>
</feature>
<keyword evidence="2 6" id="KW-0812">Transmembrane</keyword>
<keyword evidence="3 6" id="KW-1133">Transmembrane helix</keyword>
<dbReference type="Pfam" id="PF07690">
    <property type="entry name" value="MFS_1"/>
    <property type="match status" value="1"/>
</dbReference>
<dbReference type="PANTHER" id="PTHR23502">
    <property type="entry name" value="MAJOR FACILITATOR SUPERFAMILY"/>
    <property type="match status" value="1"/>
</dbReference>
<dbReference type="InterPro" id="IPR036259">
    <property type="entry name" value="MFS_trans_sf"/>
</dbReference>
<accession>A0A6A6CQY4</accession>
<feature type="transmembrane region" description="Helical" evidence="6">
    <location>
        <begin position="240"/>
        <end position="258"/>
    </location>
</feature>
<protein>
    <recommendedName>
        <fullName evidence="9">Major facilitator superfamily (MFS) profile domain-containing protein</fullName>
    </recommendedName>
</protein>
<feature type="transmembrane region" description="Helical" evidence="6">
    <location>
        <begin position="429"/>
        <end position="449"/>
    </location>
</feature>
<feature type="transmembrane region" description="Helical" evidence="6">
    <location>
        <begin position="117"/>
        <end position="135"/>
    </location>
</feature>
<dbReference type="RefSeq" id="XP_033670370.1">
    <property type="nucleotide sequence ID" value="XM_033805504.1"/>
</dbReference>
<dbReference type="SUPFAM" id="SSF103473">
    <property type="entry name" value="MFS general substrate transporter"/>
    <property type="match status" value="1"/>
</dbReference>
<proteinExistence type="predicted"/>
<evidence type="ECO:0000256" key="3">
    <source>
        <dbReference type="ARBA" id="ARBA00022989"/>
    </source>
</evidence>
<reference evidence="7" key="1">
    <citation type="journal article" date="2020" name="Stud. Mycol.">
        <title>101 Dothideomycetes genomes: a test case for predicting lifestyles and emergence of pathogens.</title>
        <authorList>
            <person name="Haridas S."/>
            <person name="Albert R."/>
            <person name="Binder M."/>
            <person name="Bloem J."/>
            <person name="Labutti K."/>
            <person name="Salamov A."/>
            <person name="Andreopoulos B."/>
            <person name="Baker S."/>
            <person name="Barry K."/>
            <person name="Bills G."/>
            <person name="Bluhm B."/>
            <person name="Cannon C."/>
            <person name="Castanera R."/>
            <person name="Culley D."/>
            <person name="Daum C."/>
            <person name="Ezra D."/>
            <person name="Gonzalez J."/>
            <person name="Henrissat B."/>
            <person name="Kuo A."/>
            <person name="Liang C."/>
            <person name="Lipzen A."/>
            <person name="Lutzoni F."/>
            <person name="Magnuson J."/>
            <person name="Mondo S."/>
            <person name="Nolan M."/>
            <person name="Ohm R."/>
            <person name="Pangilinan J."/>
            <person name="Park H.-J."/>
            <person name="Ramirez L."/>
            <person name="Alfaro M."/>
            <person name="Sun H."/>
            <person name="Tritt A."/>
            <person name="Yoshinaga Y."/>
            <person name="Zwiers L.-H."/>
            <person name="Turgeon B."/>
            <person name="Goodwin S."/>
            <person name="Spatafora J."/>
            <person name="Crous P."/>
            <person name="Grigoriev I."/>
        </authorList>
    </citation>
    <scope>NUCLEOTIDE SEQUENCE</scope>
    <source>
        <strain evidence="7">ATCC 36951</strain>
    </source>
</reference>
<organism evidence="7 8">
    <name type="scientific">Zasmidium cellare ATCC 36951</name>
    <dbReference type="NCBI Taxonomy" id="1080233"/>
    <lineage>
        <taxon>Eukaryota</taxon>
        <taxon>Fungi</taxon>
        <taxon>Dikarya</taxon>
        <taxon>Ascomycota</taxon>
        <taxon>Pezizomycotina</taxon>
        <taxon>Dothideomycetes</taxon>
        <taxon>Dothideomycetidae</taxon>
        <taxon>Mycosphaerellales</taxon>
        <taxon>Mycosphaerellaceae</taxon>
        <taxon>Zasmidium</taxon>
    </lineage>
</organism>
<evidence type="ECO:0008006" key="9">
    <source>
        <dbReference type="Google" id="ProtNLM"/>
    </source>
</evidence>
<sequence length="548" mass="60264">MASEYKEKDAIDEENPGAEHKDFASGDGISPASHSPTRRAPNDMAPVTHKMTTHGHLELVPQPSDDPRDPLNWSPVKKWTLFAICVYGMFCGIATAVANVLATPQQAEDWQVTPTEAAYSVSCVLGGIILGPVLLVPLVRCVGVMSCCFWSTLAVLVTSIWSAVSTGPSGYGSFLASRFVAGLFCATVQVFTGGIIANLFFVHQRGKAYAIYSSMYMIAQVGGPTFSGYIVQYVNWPICFWWTVAGNGLAAVLFFLFGEDTGWDRSNQQPMNRKPLPQGWWARRMALFFFGTKVAPPNRRSNITRSLKATFAIGLSPVTVLAGLYGLIFQGWFIMVGVQIPLILAEPPSQGGYAFSPLGVSNFYFSAWIGALAGVTYGILVNDRIPQLLQKRNHGVWHVESRLHSAWFPSLIVGPLGCGLFGAALYYHWHYLILALAEVFIVFAAVAAVPPQTNYIIEIWKAYPQEVSTALNVWRISFSIAVQFFYAGWVAKVGVQWVWATAAFVELFGVGLIVVLMVWGPMLRKYSLWEDSIKEEPERKENGGGEKA</sequence>
<feature type="transmembrane region" description="Helical" evidence="6">
    <location>
        <begin position="214"/>
        <end position="234"/>
    </location>
</feature>
<dbReference type="Gene3D" id="1.20.1250.20">
    <property type="entry name" value="MFS general substrate transporter like domains"/>
    <property type="match status" value="1"/>
</dbReference>
<evidence type="ECO:0000256" key="4">
    <source>
        <dbReference type="ARBA" id="ARBA00023136"/>
    </source>
</evidence>
<evidence type="ECO:0000256" key="6">
    <source>
        <dbReference type="SAM" id="Phobius"/>
    </source>
</evidence>
<keyword evidence="4 6" id="KW-0472">Membrane</keyword>
<dbReference type="OrthoDB" id="3623638at2759"/>
<dbReference type="PANTHER" id="PTHR23502:SF22">
    <property type="entry name" value="MAJOR FACILITATOR SUPERFAMILY (MFS) PROFILE DOMAIN-CONTAINING PROTEIN"/>
    <property type="match status" value="1"/>
</dbReference>
<evidence type="ECO:0000256" key="2">
    <source>
        <dbReference type="ARBA" id="ARBA00022692"/>
    </source>
</evidence>
<evidence type="ECO:0000313" key="7">
    <source>
        <dbReference type="EMBL" id="KAF2169481.1"/>
    </source>
</evidence>
<feature type="transmembrane region" description="Helical" evidence="6">
    <location>
        <begin position="142"/>
        <end position="164"/>
    </location>
</feature>
<feature type="transmembrane region" description="Helical" evidence="6">
    <location>
        <begin position="403"/>
        <end position="423"/>
    </location>
</feature>
<gene>
    <name evidence="7" type="ORF">M409DRAFT_20695</name>
</gene>
<dbReference type="GO" id="GO:0005886">
    <property type="term" value="C:plasma membrane"/>
    <property type="evidence" value="ECO:0007669"/>
    <property type="project" value="TreeGrafter"/>
</dbReference>
<evidence type="ECO:0000313" key="8">
    <source>
        <dbReference type="Proteomes" id="UP000799537"/>
    </source>
</evidence>
<feature type="transmembrane region" description="Helical" evidence="6">
    <location>
        <begin position="179"/>
        <end position="202"/>
    </location>
</feature>
<feature type="transmembrane region" description="Helical" evidence="6">
    <location>
        <begin position="79"/>
        <end position="102"/>
    </location>
</feature>
<dbReference type="GO" id="GO:0022857">
    <property type="term" value="F:transmembrane transporter activity"/>
    <property type="evidence" value="ECO:0007669"/>
    <property type="project" value="InterPro"/>
</dbReference>
<feature type="transmembrane region" description="Helical" evidence="6">
    <location>
        <begin position="470"/>
        <end position="491"/>
    </location>
</feature>
<evidence type="ECO:0000256" key="1">
    <source>
        <dbReference type="ARBA" id="ARBA00004141"/>
    </source>
</evidence>
<evidence type="ECO:0000256" key="5">
    <source>
        <dbReference type="SAM" id="MobiDB-lite"/>
    </source>
</evidence>